<reference evidence="4 5" key="2">
    <citation type="submission" date="2007-04" db="EMBL/GenBank/DDBJ databases">
        <title>Draft genome sequence of Ruminococcus torques (ATCC 27756).</title>
        <authorList>
            <person name="Sudarsanam P."/>
            <person name="Ley R."/>
            <person name="Guruge J."/>
            <person name="Turnbaugh P.J."/>
            <person name="Mahowald M."/>
            <person name="Liep D."/>
            <person name="Gordon J."/>
        </authorList>
    </citation>
    <scope>NUCLEOTIDE SEQUENCE [LARGE SCALE GENOMIC DNA]</scope>
    <source>
        <strain evidence="4 5">ATCC 27756</strain>
    </source>
</reference>
<evidence type="ECO:0000313" key="4">
    <source>
        <dbReference type="EMBL" id="EDK24345.1"/>
    </source>
</evidence>
<proteinExistence type="predicted"/>
<evidence type="ECO:0000259" key="3">
    <source>
        <dbReference type="PROSITE" id="PS50234"/>
    </source>
</evidence>
<dbReference type="Gene3D" id="2.60.40.1140">
    <property type="entry name" value="Collagen-binding surface protein Cna, B-type domain"/>
    <property type="match status" value="2"/>
</dbReference>
<dbReference type="Gene3D" id="3.40.50.410">
    <property type="entry name" value="von Willebrand factor, type A domain"/>
    <property type="match status" value="1"/>
</dbReference>
<keyword evidence="2" id="KW-1133">Transmembrane helix</keyword>
<dbReference type="Pfam" id="PF24547">
    <property type="entry name" value="DUF7601"/>
    <property type="match status" value="2"/>
</dbReference>
<dbReference type="Gene3D" id="2.60.40.3050">
    <property type="match status" value="18"/>
</dbReference>
<dbReference type="NCBIfam" id="TIGR03786">
    <property type="entry name" value="strep_pil_rpt"/>
    <property type="match status" value="11"/>
</dbReference>
<dbReference type="Gene3D" id="2.60.40.740">
    <property type="match status" value="2"/>
</dbReference>
<comment type="caution">
    <text evidence="4">The sequence shown here is derived from an EMBL/GenBank/DDBJ whole genome shotgun (WGS) entry which is preliminary data.</text>
</comment>
<dbReference type="Pfam" id="PF00092">
    <property type="entry name" value="VWA"/>
    <property type="match status" value="1"/>
</dbReference>
<dbReference type="InterPro" id="IPR047589">
    <property type="entry name" value="DUF11_rpt"/>
</dbReference>
<protein>
    <submittedName>
        <fullName evidence="4">Pilin isopeptide linkage domain protein</fullName>
    </submittedName>
</protein>
<dbReference type="EMBL" id="AAVP02000005">
    <property type="protein sequence ID" value="EDK24345.1"/>
    <property type="molecule type" value="Genomic_DNA"/>
</dbReference>
<dbReference type="InterPro" id="IPR055382">
    <property type="entry name" value="DUF7601"/>
</dbReference>
<keyword evidence="2" id="KW-0812">Transmembrane</keyword>
<dbReference type="NCBIfam" id="TIGR01451">
    <property type="entry name" value="B_ant_repeat"/>
    <property type="match status" value="2"/>
</dbReference>
<dbReference type="InterPro" id="IPR038174">
    <property type="entry name" value="Strep_pil_link_sf"/>
</dbReference>
<sequence length="4109" mass="440293">MTMRKKKNSKLRSALAIFLAGAMVLGMIPGGMGQVYASDSTPTPAVAFDETSVSDPSTVDTWNQVVKDSTENIGRIWTDKTVLTEDIQLEGGSRPSVKKGDSDFLVGLSALSSTSNTVKTVSRPLDIVLVVDTSGSMENSPHMGTRPESERYRYEEIYAGNLSETEDQEYYTKDGGKITSEGQKILFWWEFTHWELNGQTVEPKISAEDSNPNHIQFYERRDLGTNITKLQALQNAVNNFVEQTAKMNDSIDDIKLQHRVSLVKFASDESDNIGNDFINNNYNRSQIVTELKSYTTKNISDLTSTVNSLIAAGATRADFGLNQAQRAFQLGGTREGAQKVVVFFTDGQPTSNSDWSNSVAAAAITNAKELKDANALIYSIGVFRDANPNDTNTSAGNFNGYMHAVSSNYPDATATSSTRPNRYSCTLGKRTDNSDYYKAATDADELNNIFNEISSDLETGFGFPTQTEGYDPGKVGYITFTDQLGEYMQVDEFKSLVFADQIFDPVGEPVTENGVTTYKYEGSATGDTELYPNGNVKDIIVQVKKGADLKTGDTVTVQIPAGLIPLRHFTLDTDSDGNKTMDIQEAYPLRIFYGVSIKPEVRERIADGLNPNDADDEALQQYLNAHNENGVPYFYSNYYNGQYIDPNGKTLGNTTASFQPAKKNTFYYFTEDTPIYTDKDCTMAVKNEPSADQTYYYKRPYVQLNGGQVEEIDGKVAFTGSNFQQASANFGINDKGEYFIKSGSARLTRIDALIDDKTENITNTADVVIDPIWDNINNPDYLNVYLGNNGRLALELPGALAISKDARVAANKNLNADEILKDKKFTFEISIPSMKGKTVKAEVRNAQNEIQGKAFELEFDKTGAAKYQIKDDETLYIHGLDKDAQYTVTEKELPKGFELTAVDKKADAKEAAGTIVSGKSVKHVFENTYDVDEITLAETDFASYEKQFDRWDIADKFRIELIPTTEGAPLPNGAADGKKGVEVTEKNSSGNFGEITFSHPGVYEYEIQEKQPASAIPGVIYSLASYTYRVTVTDNGDGTLSAVAEMEKTANDDGASVGNTPIPVENKTAVFVNDFHADSATTSILAKKVYADESGANPLKNGMFEFKLKATGDNAEQAPMPTGEKDENGYIHVVNVGTGITFGNMVFTEENVSDTPWTYEIAEVIPETAVNNGDGTYTLNGITYKAQTYSVSIMAKAQGSGEDAYIVIEKTYSKAEGAVAEDQVVFNNSYEPKPIVLPGEGESAVQGRKTLVGRDSLVDEEFSFTLSAANTAARTGLKENFIIFNGDTAQDTMQKTVNGLTNNQAATFDFDSIEFKRPGTYVFSVVENAPENGNGMVYDRHTARVRVIVTDENGELKAETAYYNGEGVDTDAAAFVNLYTASATYGTGAELIVEKTLSGRALKAGEFTFKIEAADSDTVNAETADAKLSDSDREFTNTSGAADGVASRIFDKLSGVTFTQDDAGKTFSYVLSEAAGNLPGVTYSKDTYRFDITVVDNGDGTMHTETKVTMQGDGVTAEAHHDSSDGRDTIVAGFTNGYHADSVEVDFTEAAALFHKRLVGRDWKEDDSFTFNLTAEDGTPMPKDTEGNDVTSVTVSQKGGTEDGTDVPFGFGKVTYDTVGKYSYTVTEENAGQTINGVTYSKNEAKIIVDVSDPGNGQLTANIQSYSTIFINEYGASLNLGAAGGLAITKTVTGHALAKEQFEFKVKAVKTDTATADEAAELFGFKEGETEVTFKNNEAAADGQTVTMLKTDTNFTLKNLGKVYKYEVSEMNDKKPGYTYDDTVYTVELWVTDDGDGTLTLHTKVTDEKGSVISEETSNETDQKQTVLAFNNSYAGSGVLDGSANLAGTKKMDGPWEATDKDLSGFRFTITGGDEATNAAITAGTVVLPQSVTATSDADGNFNFGDITFNEKGTYKFTVSEVVPAEGDKIPGVAYNAETVTIIVNVTDNDDGTLTAALAEGSQELIFTNTYATTQDATFTPSVVKEVKGLNAKEIFTFKLSAADEATKAAIDSGTLTGIGTTADLYSSEKTTTKLIPKDGTEQVDFNALTFKKAGTYKFTVQETNANAPTGWTYDSHTYEIIIKVTDQDSVLKATQEINADGVTNSQIFINKFEASTTYGDEGGLNVTKTLNGRTLAADMFDFTITSEATDSVTAEEAEAKLAEADKSFKNTAPGKDDVAVMSKLSDVKFDETDIGKTYQYSVREAAGTDTKYTYDQVSATVAITVQEKDGELYTVTTVTKGDDSKEYSSAESKATAVAPFVNSYTPDIVTIEPGAFAGKVTKVLKGNRDTGLAAGEFNFQMKITPADDTSSMDNVVLPEGAVGDTITSANAADGSVSFGNIQFKAAGNYHVEITEVVPEYADPNMTYDKHTFSYDIAVTYNAAEGTLSAKVADGSQAGSATFTNIYEAEDAKDVINTEEPSTSVNGKIVGVGDQLTYTIDWVNNAVDETGAPAKAEVKITDIVPKGTEYVSADTNGVYEETSKTITWTLGEQEAGAFGTVSFVVKVLDSAGGTAVENTAEITIGDNDPNQTNTVTTNVPGKDSVVEGDGELQVGKVLTYTISYKNPEIEAATVIITDSIPEGLDYVDDSAGEYASYNAETRMLTWKIADVQPGADGTVTFDARVNESAETVVENKATIQIGENGPEYETDTDRKEISKDGNLSISKTIVLTEGQGTGIDKEKEFTFIVALKDAKGTALTKEYAYAVTGESGEEIKKGNAADGTEISFQHGQKAVITGLPAGAQYTVTEKEVDGYTTTVNGNAGNAASGTITSNTTAEANFTNTYSVAGSLSGSEALKVTKELTGRKWLDTDTFSYTLTAADEATVEAIENGFITLPENAGGLEITKASAGHQAAFGDIQFTIAGTFKFNVTEQPSGIAGITDDQEAERTVVVKVTDKKNGTLEAAVVEGESENLTFINTYGAGTGDEDIAAKIEASKKLTGRDMKANEFRFEIVTRAAENPEGFKETFAAAGTNTEAAEGAEGAVKFAGNDGALTYTTESLDQAVKDGYAVKSENDDGSDVWTVSYTAREITDKLPGGVTAVEGKTSFDFTVVVTDRTDGTLTAQVQLPEGGIVFENAYTAEDTEVNTDPADAKSYFNKVLTGRGWLGTDEFTFTITPQDGAPAAEDAAADGTKTVTVTSDSAKAGEAVLFGFGKIRFTDEDMNGAAAGQDGTRTKEFRYTVKENPLPDGKMTGVTIDGHEATLKITVSDNLEGKLEVTNIASENGTFTNEYKSQLDYAAAGGLQITKALNGRDMEKDQFTFTVTPKATEGSTTAEEAAEKFGLANAANTYKNEAAEAGAVTTINVLDGKNVTFTQADAGKTFTYEAAETAGTNTAYTYDTDVRTVTVKVKDNNNSTLTVTTRVTKVKDGQEVIVDEQEVTTGEVGQKKATISFVNTYNDEPVELGGEGSVKINATKTLANRPLTDGEFTFRIFDKKGNPVVGKDAEATGTNAADGSITFAPVSYDTDRLMADVKAGIAFVDKKSQAPAYVYTYDYTVTEDNPSGGVTGIATTFAIQVIVTDRGDGTLAIEVKYPDGKDSLPFENVYGKSANAEIALNGKKVYEKESVNAPDIAGKYTFTITGTDELGNPAPMPVKDGKVVTETTNDAAGNIDFGKLVYTMENVFGSAESQDEQTNANQDVEAGEDPADTNQNAEAGQDPAAADTAEDKTAAEDAADAAENAASEETAGDGTEGTKAPETDETDIEANGGSNAGSSGEDQDKEAAGAASADGGNVVDQAGTMNAQEAGQANRFSEPRTKVYTYRVTESGSMAGVTNDLAAAEGKTFTVTVTDNGDGTISAVSSWQNDFAFEFTNTYRVNPTDYSVNEHISIKKELTGRDLHEGEFTFELIDESGNVVASAVNEADGTVRFGALHYTEAGTYNYVIREVEGTAGGVQYDSAEHTVTVIVTDNGDGTLSAKAETKSGEDMNGIVFRNIYEARPASVTLGASKTYKGAELKDKQFTFVLKDKDGNVVFEAKNGADGQVMFETLIYDRAGVYEYTISEKNDGQKNVTYDETVYNVTITVTDNGKGNLIAEAVYGDGRTPQFVNTYVKPQNPVKPEQPTPTVKPQNPGAVQTGDHNSFAGTLGMAALALAVAAGVMIRRKKKS</sequence>
<dbReference type="PROSITE" id="PS50234">
    <property type="entry name" value="VWFA"/>
    <property type="match status" value="1"/>
</dbReference>
<feature type="transmembrane region" description="Helical" evidence="2">
    <location>
        <begin position="4084"/>
        <end position="4103"/>
    </location>
</feature>
<dbReference type="PaxDb" id="411460-RUMTOR_01400"/>
<dbReference type="Proteomes" id="UP000003577">
    <property type="component" value="Unassembled WGS sequence"/>
</dbReference>
<dbReference type="InterPro" id="IPR036465">
    <property type="entry name" value="vWFA_dom_sf"/>
</dbReference>
<dbReference type="NCBIfam" id="TIGR01167">
    <property type="entry name" value="LPXTG_anchor"/>
    <property type="match status" value="1"/>
</dbReference>
<dbReference type="SMART" id="SM00327">
    <property type="entry name" value="VWA"/>
    <property type="match status" value="1"/>
</dbReference>
<feature type="region of interest" description="Disordered" evidence="1">
    <location>
        <begin position="4056"/>
        <end position="4078"/>
    </location>
</feature>
<dbReference type="SUPFAM" id="SSF53300">
    <property type="entry name" value="vWA-like"/>
    <property type="match status" value="1"/>
</dbReference>
<dbReference type="InterPro" id="IPR022464">
    <property type="entry name" value="Strep_pil_isopept_link"/>
</dbReference>
<feature type="region of interest" description="Disordered" evidence="1">
    <location>
        <begin position="3630"/>
        <end position="3737"/>
    </location>
</feature>
<accession>A5KMC9</accession>
<feature type="region of interest" description="Disordered" evidence="1">
    <location>
        <begin position="1574"/>
        <end position="1601"/>
    </location>
</feature>
<name>A5KMC9_9FIRM</name>
<feature type="compositionally biased region" description="Low complexity" evidence="1">
    <location>
        <begin position="3708"/>
        <end position="3718"/>
    </location>
</feature>
<feature type="compositionally biased region" description="Polar residues" evidence="1">
    <location>
        <begin position="1588"/>
        <end position="1599"/>
    </location>
</feature>
<organism evidence="4 5">
    <name type="scientific">[Ruminococcus] torques ATCC 27756</name>
    <dbReference type="NCBI Taxonomy" id="411460"/>
    <lineage>
        <taxon>Bacteria</taxon>
        <taxon>Bacillati</taxon>
        <taxon>Bacillota</taxon>
        <taxon>Clostridia</taxon>
        <taxon>Lachnospirales</taxon>
        <taxon>Lachnospiraceae</taxon>
        <taxon>Mediterraneibacter</taxon>
    </lineage>
</organism>
<evidence type="ECO:0000256" key="2">
    <source>
        <dbReference type="SAM" id="Phobius"/>
    </source>
</evidence>
<dbReference type="HOGENOM" id="CLU_224464_0_0_9"/>
<reference evidence="4 5" key="1">
    <citation type="submission" date="2007-03" db="EMBL/GenBank/DDBJ databases">
        <authorList>
            <person name="Fulton L."/>
            <person name="Clifton S."/>
            <person name="Fulton B."/>
            <person name="Xu J."/>
            <person name="Minx P."/>
            <person name="Pepin K.H."/>
            <person name="Johnson M."/>
            <person name="Thiruvilangam P."/>
            <person name="Bhonagiri V."/>
            <person name="Nash W.E."/>
            <person name="Mardis E.R."/>
            <person name="Wilson R.K."/>
        </authorList>
    </citation>
    <scope>NUCLEOTIDE SEQUENCE [LARGE SCALE GENOMIC DNA]</scope>
    <source>
        <strain evidence="4 5">ATCC 27756</strain>
    </source>
</reference>
<feature type="domain" description="VWFA" evidence="3">
    <location>
        <begin position="126"/>
        <end position="453"/>
    </location>
</feature>
<dbReference type="Pfam" id="PF12892">
    <property type="entry name" value="FctA"/>
    <property type="match status" value="18"/>
</dbReference>
<gene>
    <name evidence="4" type="ORF">RUMTOR_01400</name>
</gene>
<evidence type="ECO:0000313" key="5">
    <source>
        <dbReference type="Proteomes" id="UP000003577"/>
    </source>
</evidence>
<keyword evidence="2" id="KW-0472">Membrane</keyword>
<evidence type="ECO:0000256" key="1">
    <source>
        <dbReference type="SAM" id="MobiDB-lite"/>
    </source>
</evidence>
<dbReference type="InterPro" id="IPR002035">
    <property type="entry name" value="VWF_A"/>
</dbReference>